<sequence length="83" mass="9916">MAASQIGDLGDFIRSFPQFTYDDYLYRLSMAQVLFLTVDSTHIKYLRGKDKEIWEKFWKRRKSDRSELQAPKRSVLDTIPRIK</sequence>
<organism evidence="1">
    <name type="scientific">Myoviridae sp. ctPoO4</name>
    <dbReference type="NCBI Taxonomy" id="2827685"/>
    <lineage>
        <taxon>Viruses</taxon>
        <taxon>Duplodnaviria</taxon>
        <taxon>Heunggongvirae</taxon>
        <taxon>Uroviricota</taxon>
        <taxon>Caudoviricetes</taxon>
    </lineage>
</organism>
<protein>
    <submittedName>
        <fullName evidence="1">Uncharacterized protein</fullName>
    </submittedName>
</protein>
<reference evidence="1" key="1">
    <citation type="journal article" date="2021" name="Proc. Natl. Acad. Sci. U.S.A.">
        <title>A Catalog of Tens of Thousands of Viruses from Human Metagenomes Reveals Hidden Associations with Chronic Diseases.</title>
        <authorList>
            <person name="Tisza M.J."/>
            <person name="Buck C.B."/>
        </authorList>
    </citation>
    <scope>NUCLEOTIDE SEQUENCE</scope>
    <source>
        <strain evidence="1">CtPoO4</strain>
    </source>
</reference>
<evidence type="ECO:0000313" key="1">
    <source>
        <dbReference type="EMBL" id="DAF52086.1"/>
    </source>
</evidence>
<name>A0A8S5SM93_9CAUD</name>
<accession>A0A8S5SM93</accession>
<dbReference type="EMBL" id="BK032629">
    <property type="protein sequence ID" value="DAF52086.1"/>
    <property type="molecule type" value="Genomic_DNA"/>
</dbReference>
<proteinExistence type="predicted"/>